<protein>
    <submittedName>
        <fullName evidence="1">Uncharacterized protein</fullName>
    </submittedName>
</protein>
<evidence type="ECO:0000313" key="2">
    <source>
        <dbReference type="Proteomes" id="UP000887013"/>
    </source>
</evidence>
<dbReference type="EMBL" id="BMAW01020257">
    <property type="protein sequence ID" value="GFT67123.1"/>
    <property type="molecule type" value="Genomic_DNA"/>
</dbReference>
<dbReference type="AlphaFoldDB" id="A0A8X6PIV2"/>
<name>A0A8X6PIV2_NEPPI</name>
<proteinExistence type="predicted"/>
<sequence length="91" mass="10619">MSRGIAVQYSVWIGITELAEDVATEMRQNSSIYDAHRNRQARQQTEWMNYSLLFRLGPVDLKLRPNQEIILWYKPGPWNPQLQAAESKKSV</sequence>
<accession>A0A8X6PIV2</accession>
<dbReference type="Proteomes" id="UP000887013">
    <property type="component" value="Unassembled WGS sequence"/>
</dbReference>
<organism evidence="1 2">
    <name type="scientific">Nephila pilipes</name>
    <name type="common">Giant wood spider</name>
    <name type="synonym">Nephila maculata</name>
    <dbReference type="NCBI Taxonomy" id="299642"/>
    <lineage>
        <taxon>Eukaryota</taxon>
        <taxon>Metazoa</taxon>
        <taxon>Ecdysozoa</taxon>
        <taxon>Arthropoda</taxon>
        <taxon>Chelicerata</taxon>
        <taxon>Arachnida</taxon>
        <taxon>Araneae</taxon>
        <taxon>Araneomorphae</taxon>
        <taxon>Entelegynae</taxon>
        <taxon>Araneoidea</taxon>
        <taxon>Nephilidae</taxon>
        <taxon>Nephila</taxon>
    </lineage>
</organism>
<evidence type="ECO:0000313" key="1">
    <source>
        <dbReference type="EMBL" id="GFT67123.1"/>
    </source>
</evidence>
<reference evidence="1" key="1">
    <citation type="submission" date="2020-08" db="EMBL/GenBank/DDBJ databases">
        <title>Multicomponent nature underlies the extraordinary mechanical properties of spider dragline silk.</title>
        <authorList>
            <person name="Kono N."/>
            <person name="Nakamura H."/>
            <person name="Mori M."/>
            <person name="Yoshida Y."/>
            <person name="Ohtoshi R."/>
            <person name="Malay A.D."/>
            <person name="Moran D.A.P."/>
            <person name="Tomita M."/>
            <person name="Numata K."/>
            <person name="Arakawa K."/>
        </authorList>
    </citation>
    <scope>NUCLEOTIDE SEQUENCE</scope>
</reference>
<comment type="caution">
    <text evidence="1">The sequence shown here is derived from an EMBL/GenBank/DDBJ whole genome shotgun (WGS) entry which is preliminary data.</text>
</comment>
<gene>
    <name evidence="1" type="ORF">NPIL_112041</name>
</gene>
<keyword evidence="2" id="KW-1185">Reference proteome</keyword>